<evidence type="ECO:0000313" key="3">
    <source>
        <dbReference type="EMBL" id="AFM12387.1"/>
    </source>
</evidence>
<dbReference type="RefSeq" id="WP_014802896.1">
    <property type="nucleotide sequence ID" value="NC_018020.1"/>
</dbReference>
<dbReference type="KEGG" id="tpx:Turpa_1740"/>
<protein>
    <recommendedName>
        <fullName evidence="2">DUF6989 domain-containing protein</fullName>
    </recommendedName>
</protein>
<gene>
    <name evidence="3" type="ordered locus">Turpa_1740</name>
</gene>
<feature type="domain" description="DUF6989" evidence="2">
    <location>
        <begin position="78"/>
        <end position="223"/>
    </location>
</feature>
<evidence type="ECO:0000256" key="1">
    <source>
        <dbReference type="SAM" id="Phobius"/>
    </source>
</evidence>
<dbReference type="HOGENOM" id="CLU_1234562_0_0_12"/>
<dbReference type="OrthoDB" id="509480at2"/>
<dbReference type="STRING" id="869212.Turpa_1740"/>
<reference evidence="3 4" key="1">
    <citation type="submission" date="2012-06" db="EMBL/GenBank/DDBJ databases">
        <title>The complete chromosome of genome of Turneriella parva DSM 21527.</title>
        <authorList>
            <consortium name="US DOE Joint Genome Institute (JGI-PGF)"/>
            <person name="Lucas S."/>
            <person name="Han J."/>
            <person name="Lapidus A."/>
            <person name="Bruce D."/>
            <person name="Goodwin L."/>
            <person name="Pitluck S."/>
            <person name="Peters L."/>
            <person name="Kyrpides N."/>
            <person name="Mavromatis K."/>
            <person name="Ivanova N."/>
            <person name="Mikhailova N."/>
            <person name="Chertkov O."/>
            <person name="Detter J.C."/>
            <person name="Tapia R."/>
            <person name="Han C."/>
            <person name="Land M."/>
            <person name="Hauser L."/>
            <person name="Markowitz V."/>
            <person name="Cheng J.-F."/>
            <person name="Hugenholtz P."/>
            <person name="Woyke T."/>
            <person name="Wu D."/>
            <person name="Gronow S."/>
            <person name="Wellnitz S."/>
            <person name="Brambilla E."/>
            <person name="Klenk H.-P."/>
            <person name="Eisen J.A."/>
        </authorList>
    </citation>
    <scope>NUCLEOTIDE SEQUENCE [LARGE SCALE GENOMIC DNA]</scope>
    <source>
        <strain evidence="4">ATCC BAA-1111 / DSM 21527 / NCTC 11395 / H</strain>
    </source>
</reference>
<keyword evidence="1" id="KW-0472">Membrane</keyword>
<keyword evidence="1" id="KW-0812">Transmembrane</keyword>
<sequence length="224" mass="25606">MNYNRSDFRLASALPWQFLFLVITAALLWFRTPANIGIALLTLCVVWDILFYLWSRTEASIQLKQILIFSMVLSIFQIFPDWVLSRHLGVLVLPPDGLFKWDTVSGYMALLWTIPASQILIAYSVAHERWGYKLAYAAAILVGAILFIGSEELLWMLPSWYAINVIKWGHVARYIILPEILLSFMIVFVFGRVKEKSLLWYTCGAALVSFIYTAAAVLSYHLMG</sequence>
<feature type="transmembrane region" description="Helical" evidence="1">
    <location>
        <begin position="170"/>
        <end position="191"/>
    </location>
</feature>
<name>I4B530_TURPD</name>
<proteinExistence type="predicted"/>
<accession>I4B530</accession>
<keyword evidence="1" id="KW-1133">Transmembrane helix</keyword>
<evidence type="ECO:0000313" key="4">
    <source>
        <dbReference type="Proteomes" id="UP000006048"/>
    </source>
</evidence>
<dbReference type="EMBL" id="CP002959">
    <property type="protein sequence ID" value="AFM12387.1"/>
    <property type="molecule type" value="Genomic_DNA"/>
</dbReference>
<feature type="transmembrane region" description="Helical" evidence="1">
    <location>
        <begin position="198"/>
        <end position="222"/>
    </location>
</feature>
<dbReference type="InterPro" id="IPR054258">
    <property type="entry name" value="DUF6989"/>
</dbReference>
<feature type="transmembrane region" description="Helical" evidence="1">
    <location>
        <begin position="130"/>
        <end position="150"/>
    </location>
</feature>
<feature type="transmembrane region" description="Helical" evidence="1">
    <location>
        <begin position="104"/>
        <end position="123"/>
    </location>
</feature>
<evidence type="ECO:0000259" key="2">
    <source>
        <dbReference type="Pfam" id="PF22497"/>
    </source>
</evidence>
<dbReference type="Proteomes" id="UP000006048">
    <property type="component" value="Chromosome"/>
</dbReference>
<feature type="transmembrane region" description="Helical" evidence="1">
    <location>
        <begin position="36"/>
        <end position="54"/>
    </location>
</feature>
<organism evidence="3 4">
    <name type="scientific">Turneriella parva (strain ATCC BAA-1111 / DSM 21527 / NCTC 11395 / H)</name>
    <name type="common">Leptospira parva</name>
    <dbReference type="NCBI Taxonomy" id="869212"/>
    <lineage>
        <taxon>Bacteria</taxon>
        <taxon>Pseudomonadati</taxon>
        <taxon>Spirochaetota</taxon>
        <taxon>Spirochaetia</taxon>
        <taxon>Leptospirales</taxon>
        <taxon>Leptospiraceae</taxon>
        <taxon>Turneriella</taxon>
    </lineage>
</organism>
<feature type="transmembrane region" description="Helical" evidence="1">
    <location>
        <begin position="66"/>
        <end position="84"/>
    </location>
</feature>
<keyword evidence="4" id="KW-1185">Reference proteome</keyword>
<feature type="transmembrane region" description="Helical" evidence="1">
    <location>
        <begin position="12"/>
        <end position="30"/>
    </location>
</feature>
<dbReference type="Pfam" id="PF22497">
    <property type="entry name" value="DUF6989"/>
    <property type="match status" value="1"/>
</dbReference>
<dbReference type="AlphaFoldDB" id="I4B530"/>